<dbReference type="InterPro" id="IPR036388">
    <property type="entry name" value="WH-like_DNA-bd_sf"/>
</dbReference>
<dbReference type="GO" id="GO:0003700">
    <property type="term" value="F:DNA-binding transcription factor activity"/>
    <property type="evidence" value="ECO:0007669"/>
    <property type="project" value="TreeGrafter"/>
</dbReference>
<evidence type="ECO:0000313" key="3">
    <source>
        <dbReference type="Proteomes" id="UP000003250"/>
    </source>
</evidence>
<dbReference type="InterPro" id="IPR036390">
    <property type="entry name" value="WH_DNA-bd_sf"/>
</dbReference>
<reference evidence="2 3" key="1">
    <citation type="journal article" date="2012" name="J. Bacteriol.">
        <title>Draft Genome Sequence of Mesorhizobium alhagi CCNWXJ12-2T, a Novel Salt-Resistant Species Isolated from the Desert of Northwestern China.</title>
        <authorList>
            <person name="Zhou M."/>
            <person name="Chen W."/>
            <person name="Chen H."/>
            <person name="Wei G."/>
        </authorList>
    </citation>
    <scope>NUCLEOTIDE SEQUENCE [LARGE SCALE GENOMIC DNA]</scope>
    <source>
        <strain evidence="2 3">CCNWXJ12-2</strain>
    </source>
</reference>
<evidence type="ECO:0000313" key="2">
    <source>
        <dbReference type="EMBL" id="EHK53989.1"/>
    </source>
</evidence>
<evidence type="ECO:0000256" key="1">
    <source>
        <dbReference type="ARBA" id="ARBA00023125"/>
    </source>
</evidence>
<dbReference type="NCBIfam" id="TIGR00738">
    <property type="entry name" value="rrf2_super"/>
    <property type="match status" value="1"/>
</dbReference>
<keyword evidence="1" id="KW-0238">DNA-binding</keyword>
<dbReference type="PANTHER" id="PTHR33221">
    <property type="entry name" value="WINGED HELIX-TURN-HELIX TRANSCRIPTIONAL REGULATOR, RRF2 FAMILY"/>
    <property type="match status" value="1"/>
</dbReference>
<dbReference type="OrthoDB" id="9795923at2"/>
<dbReference type="PATRIC" id="fig|1107882.3.peg.5290"/>
<name>H0HZ35_9HYPH</name>
<dbReference type="InterPro" id="IPR000944">
    <property type="entry name" value="Tscrpt_reg_Rrf2"/>
</dbReference>
<dbReference type="RefSeq" id="WP_008839042.1">
    <property type="nucleotide sequence ID" value="NZ_AHAM01000242.1"/>
</dbReference>
<protein>
    <submittedName>
        <fullName evidence="2">BadM/Rrf2 family transcriptional regulator</fullName>
    </submittedName>
</protein>
<proteinExistence type="predicted"/>
<dbReference type="InterPro" id="IPR030489">
    <property type="entry name" value="TR_Rrf2-type_CS"/>
</dbReference>
<dbReference type="PROSITE" id="PS01332">
    <property type="entry name" value="HTH_RRF2_1"/>
    <property type="match status" value="1"/>
</dbReference>
<dbReference type="GO" id="GO:0003677">
    <property type="term" value="F:DNA binding"/>
    <property type="evidence" value="ECO:0007669"/>
    <property type="project" value="UniProtKB-KW"/>
</dbReference>
<organism evidence="2 3">
    <name type="scientific">Mesorhizobium alhagi CCNWXJ12-2</name>
    <dbReference type="NCBI Taxonomy" id="1107882"/>
    <lineage>
        <taxon>Bacteria</taxon>
        <taxon>Pseudomonadati</taxon>
        <taxon>Pseudomonadota</taxon>
        <taxon>Alphaproteobacteria</taxon>
        <taxon>Hyphomicrobiales</taxon>
        <taxon>Phyllobacteriaceae</taxon>
        <taxon>Allomesorhizobium</taxon>
    </lineage>
</organism>
<dbReference type="PANTHER" id="PTHR33221:SF4">
    <property type="entry name" value="HTH-TYPE TRANSCRIPTIONAL REPRESSOR NSRR"/>
    <property type="match status" value="1"/>
</dbReference>
<accession>H0HZ35</accession>
<dbReference type="SUPFAM" id="SSF46785">
    <property type="entry name" value="Winged helix' DNA-binding domain"/>
    <property type="match status" value="1"/>
</dbReference>
<keyword evidence="3" id="KW-1185">Reference proteome</keyword>
<gene>
    <name evidence="2" type="ORF">MAXJ12_27348</name>
</gene>
<dbReference type="EMBL" id="AHAM01000242">
    <property type="protein sequence ID" value="EHK53989.1"/>
    <property type="molecule type" value="Genomic_DNA"/>
</dbReference>
<dbReference type="Pfam" id="PF02082">
    <property type="entry name" value="Rrf2"/>
    <property type="match status" value="1"/>
</dbReference>
<dbReference type="GO" id="GO:0005829">
    <property type="term" value="C:cytosol"/>
    <property type="evidence" value="ECO:0007669"/>
    <property type="project" value="TreeGrafter"/>
</dbReference>
<dbReference type="Proteomes" id="UP000003250">
    <property type="component" value="Unassembled WGS sequence"/>
</dbReference>
<dbReference type="PROSITE" id="PS51197">
    <property type="entry name" value="HTH_RRF2_2"/>
    <property type="match status" value="1"/>
</dbReference>
<dbReference type="Gene3D" id="1.10.10.10">
    <property type="entry name" value="Winged helix-like DNA-binding domain superfamily/Winged helix DNA-binding domain"/>
    <property type="match status" value="1"/>
</dbReference>
<dbReference type="AlphaFoldDB" id="H0HZ35"/>
<sequence>MRLTYQTDYALRMLIYLTLHEGRPSRVTDVASSYGISRNHLLKVALKLRKLGYVTTLRGRAGGIALACRPEDINLGEVVRQMEDGFALVDCMRPGGGACAISPTCRLKGVVREALDAFLSIFDSYTLADIVADRAALTALLDLDQGVGEVA</sequence>